<dbReference type="Proteomes" id="UP000516666">
    <property type="component" value="Chromosome"/>
</dbReference>
<reference evidence="2" key="1">
    <citation type="submission" date="2020-09" db="EMBL/GenBank/DDBJ databases">
        <title>Clinical and molecular characterization of Acinetobacter seifertii in Taiwan.</title>
        <authorList>
            <person name="Li L.-H."/>
            <person name="Yang Y.-S."/>
            <person name="Sun J.-R."/>
            <person name="Huang T.-W."/>
            <person name="Huang W.-C."/>
            <person name="Wang Y.-C."/>
            <person name="Kuo T.-H."/>
            <person name="Kuo S.-C."/>
            <person name="Chen T.-L."/>
        </authorList>
    </citation>
    <scope>NUCLEOTIDE SEQUENCE [LARGE SCALE GENOMIC DNA]</scope>
    <source>
        <strain evidence="2">AS39</strain>
    </source>
</reference>
<gene>
    <name evidence="1" type="ORF">IC776_06385</name>
</gene>
<dbReference type="RefSeq" id="WP_077164544.1">
    <property type="nucleotide sequence ID" value="NZ_BKTH01000022.1"/>
</dbReference>
<dbReference type="AlphaFoldDB" id="A0A7H2VAV0"/>
<evidence type="ECO:0000313" key="2">
    <source>
        <dbReference type="Proteomes" id="UP000516666"/>
    </source>
</evidence>
<accession>A0A7H2VAV0</accession>
<evidence type="ECO:0000313" key="1">
    <source>
        <dbReference type="EMBL" id="QNX73483.1"/>
    </source>
</evidence>
<sequence>MNKILIILTMFISVQTFAHENPDRMGQCFVVDGKNLTKPCIVSSGGGTGGLYTALRIGKQNFLIEESTMDSDSDERPIFMGKDDDHVVDAVNYYRDGTTKKLIKNYKDDSWSCYSQIKGKLDACYRIR</sequence>
<name>A0A7H2VAV0_9GAMM</name>
<dbReference type="EMBL" id="CP061646">
    <property type="protein sequence ID" value="QNX73483.1"/>
    <property type="molecule type" value="Genomic_DNA"/>
</dbReference>
<reference evidence="1 2" key="2">
    <citation type="submission" date="2020-09" db="EMBL/GenBank/DDBJ databases">
        <authorList>
            <person name="Chen F.-J."/>
            <person name="Lee Y.-T."/>
        </authorList>
    </citation>
    <scope>NUCLEOTIDE SEQUENCE [LARGE SCALE GENOMIC DNA]</scope>
    <source>
        <strain evidence="1 2">AS39</strain>
    </source>
</reference>
<proteinExistence type="predicted"/>
<protein>
    <submittedName>
        <fullName evidence="1">Uncharacterized protein</fullName>
    </submittedName>
</protein>
<organism evidence="1 2">
    <name type="scientific">Acinetobacter seifertii</name>
    <dbReference type="NCBI Taxonomy" id="1530123"/>
    <lineage>
        <taxon>Bacteria</taxon>
        <taxon>Pseudomonadati</taxon>
        <taxon>Pseudomonadota</taxon>
        <taxon>Gammaproteobacteria</taxon>
        <taxon>Moraxellales</taxon>
        <taxon>Moraxellaceae</taxon>
        <taxon>Acinetobacter</taxon>
        <taxon>Acinetobacter calcoaceticus/baumannii complex</taxon>
    </lineage>
</organism>